<dbReference type="InterPro" id="IPR011964">
    <property type="entry name" value="YVTN_b-propeller_repeat"/>
</dbReference>
<organism evidence="1 2">
    <name type="scientific">Mycobacterium kansasii</name>
    <dbReference type="NCBI Taxonomy" id="1768"/>
    <lineage>
        <taxon>Bacteria</taxon>
        <taxon>Bacillati</taxon>
        <taxon>Actinomycetota</taxon>
        <taxon>Actinomycetes</taxon>
        <taxon>Mycobacteriales</taxon>
        <taxon>Mycobacteriaceae</taxon>
        <taxon>Mycobacterium</taxon>
    </lineage>
</organism>
<gene>
    <name evidence="1" type="ORF">BZL30_0001</name>
</gene>
<protein>
    <submittedName>
        <fullName evidence="1">40-residue YVTN family beta-propeller repeat protein</fullName>
    </submittedName>
</protein>
<dbReference type="PANTHER" id="PTHR47197">
    <property type="entry name" value="PROTEIN NIRF"/>
    <property type="match status" value="1"/>
</dbReference>
<dbReference type="InterPro" id="IPR011045">
    <property type="entry name" value="N2O_reductase_N"/>
</dbReference>
<dbReference type="Gene3D" id="2.130.10.10">
    <property type="entry name" value="YVTN repeat-like/Quinoprotein amine dehydrogenase"/>
    <property type="match status" value="1"/>
</dbReference>
<dbReference type="PANTHER" id="PTHR47197:SF3">
    <property type="entry name" value="DIHYDRO-HEME D1 DEHYDROGENASE"/>
    <property type="match status" value="1"/>
</dbReference>
<dbReference type="EMBL" id="MVBM01000001">
    <property type="protein sequence ID" value="OOK82149.1"/>
    <property type="molecule type" value="Genomic_DNA"/>
</dbReference>
<dbReference type="InterPro" id="IPR051200">
    <property type="entry name" value="Host-pathogen_enzymatic-act"/>
</dbReference>
<evidence type="ECO:0000313" key="2">
    <source>
        <dbReference type="Proteomes" id="UP000189229"/>
    </source>
</evidence>
<name>A0A1V3XSJ6_MYCKA</name>
<dbReference type="Proteomes" id="UP000189229">
    <property type="component" value="Unassembled WGS sequence"/>
</dbReference>
<sequence length="86" mass="8958">MSVIDGNTHTVTATVRVGHGPFGVAVDSETHTAYVTNAFGASVSLIDGNTHTVTATVHVGSARSELRWIRKLTPPTSPTAATTPCR</sequence>
<reference evidence="1 2" key="1">
    <citation type="submission" date="2017-02" db="EMBL/GenBank/DDBJ databases">
        <title>Complete genome sequences of Mycobacterium kansasii strains isolated from rhesus macaques.</title>
        <authorList>
            <person name="Panda A."/>
            <person name="Nagaraj S."/>
            <person name="Zhao X."/>
            <person name="Tettelin H."/>
            <person name="Detolla L.J."/>
        </authorList>
    </citation>
    <scope>NUCLEOTIDE SEQUENCE [LARGE SCALE GENOMIC DNA]</scope>
    <source>
        <strain evidence="1 2">11-3813</strain>
    </source>
</reference>
<dbReference type="InterPro" id="IPR015943">
    <property type="entry name" value="WD40/YVTN_repeat-like_dom_sf"/>
</dbReference>
<evidence type="ECO:0000313" key="1">
    <source>
        <dbReference type="EMBL" id="OOK82149.1"/>
    </source>
</evidence>
<dbReference type="NCBIfam" id="TIGR02276">
    <property type="entry name" value="beta_rpt_yvtn"/>
    <property type="match status" value="1"/>
</dbReference>
<proteinExistence type="predicted"/>
<dbReference type="SUPFAM" id="SSF50974">
    <property type="entry name" value="Nitrous oxide reductase, N-terminal domain"/>
    <property type="match status" value="1"/>
</dbReference>
<dbReference type="AlphaFoldDB" id="A0A1V3XSJ6"/>
<comment type="caution">
    <text evidence="1">The sequence shown here is derived from an EMBL/GenBank/DDBJ whole genome shotgun (WGS) entry which is preliminary data.</text>
</comment>
<accession>A0A1V3XSJ6</accession>